<sequence>MVIFHHGDVAEDKGEEKRHGAVPDVPCVVYELVLHLHLSVFEPQGVVLVIHLQRSLPDGTRAFEVLLRFLPLRVLDPDADVPSNAAD</sequence>
<reference evidence="1 2" key="1">
    <citation type="journal article" date="2010" name="Nature">
        <title>Genome sequence of the palaeopolyploid soybean.</title>
        <authorList>
            <person name="Schmutz J."/>
            <person name="Cannon S.B."/>
            <person name="Schlueter J."/>
            <person name="Ma J."/>
            <person name="Mitros T."/>
            <person name="Nelson W."/>
            <person name="Hyten D.L."/>
            <person name="Song Q."/>
            <person name="Thelen J.J."/>
            <person name="Cheng J."/>
            <person name="Xu D."/>
            <person name="Hellsten U."/>
            <person name="May G.D."/>
            <person name="Yu Y."/>
            <person name="Sakurai T."/>
            <person name="Umezawa T."/>
            <person name="Bhattacharyya M.K."/>
            <person name="Sandhu D."/>
            <person name="Valliyodan B."/>
            <person name="Lindquist E."/>
            <person name="Peto M."/>
            <person name="Grant D."/>
            <person name="Shu S."/>
            <person name="Goodstein D."/>
            <person name="Barry K."/>
            <person name="Futrell-Griggs M."/>
            <person name="Abernathy B."/>
            <person name="Du J."/>
            <person name="Tian Z."/>
            <person name="Zhu L."/>
            <person name="Gill N."/>
            <person name="Joshi T."/>
            <person name="Libault M."/>
            <person name="Sethuraman A."/>
            <person name="Zhang X.-C."/>
            <person name="Shinozaki K."/>
            <person name="Nguyen H.T."/>
            <person name="Wing R.A."/>
            <person name="Cregan P."/>
            <person name="Specht J."/>
            <person name="Grimwood J."/>
            <person name="Rokhsar D."/>
            <person name="Stacey G."/>
            <person name="Shoemaker R.C."/>
            <person name="Jackson S.A."/>
        </authorList>
    </citation>
    <scope>NUCLEOTIDE SEQUENCE [LARGE SCALE GENOMIC DNA]</scope>
    <source>
        <strain evidence="2">cv. Williams 82</strain>
        <tissue evidence="1">Callus</tissue>
    </source>
</reference>
<gene>
    <name evidence="1" type="ORF">GLYMA_18G153200</name>
</gene>
<dbReference type="AlphaFoldDB" id="K7MSG6"/>
<evidence type="ECO:0000313" key="2">
    <source>
        <dbReference type="EnsemblPlants" id="KRG99547"/>
    </source>
</evidence>
<reference evidence="1" key="3">
    <citation type="submission" date="2018-07" db="EMBL/GenBank/DDBJ databases">
        <title>WGS assembly of Glycine max.</title>
        <authorList>
            <person name="Schmutz J."/>
            <person name="Cannon S."/>
            <person name="Schlueter J."/>
            <person name="Ma J."/>
            <person name="Mitros T."/>
            <person name="Nelson W."/>
            <person name="Hyten D."/>
            <person name="Song Q."/>
            <person name="Thelen J."/>
            <person name="Cheng J."/>
            <person name="Xu D."/>
            <person name="Hellsten U."/>
            <person name="May G."/>
            <person name="Yu Y."/>
            <person name="Sakurai T."/>
            <person name="Umezawa T."/>
            <person name="Bhattacharyya M."/>
            <person name="Sandhu D."/>
            <person name="Valliyodan B."/>
            <person name="Lindquist E."/>
            <person name="Peto M."/>
            <person name="Grant D."/>
            <person name="Shu S."/>
            <person name="Goodstein D."/>
            <person name="Barry K."/>
            <person name="Futrell-Griggs M."/>
            <person name="Abernathy B."/>
            <person name="Du J."/>
            <person name="Tian Z."/>
            <person name="Zhu L."/>
            <person name="Gill N."/>
            <person name="Joshi T."/>
            <person name="Libault M."/>
            <person name="Sethuraman A."/>
            <person name="Zhang X."/>
            <person name="Shinozaki K."/>
            <person name="Nguyen H."/>
            <person name="Wing R."/>
            <person name="Cregan P."/>
            <person name="Specht J."/>
            <person name="Grimwood J."/>
            <person name="Rokhsar D."/>
            <person name="Stacey G."/>
            <person name="Shoemaker R."/>
            <person name="Jackson S."/>
        </authorList>
    </citation>
    <scope>NUCLEOTIDE SEQUENCE</scope>
    <source>
        <tissue evidence="1">Callus</tissue>
    </source>
</reference>
<evidence type="ECO:0000313" key="3">
    <source>
        <dbReference type="Proteomes" id="UP000008827"/>
    </source>
</evidence>
<dbReference type="EnsemblPlants" id="KRG99547">
    <property type="protein sequence ID" value="KRG99547"/>
    <property type="gene ID" value="GLYMA_18G153200"/>
</dbReference>
<name>K7MSG6_SOYBN</name>
<dbReference type="EMBL" id="CM000851">
    <property type="protein sequence ID" value="KRG99547.1"/>
    <property type="molecule type" value="Genomic_DNA"/>
</dbReference>
<protein>
    <submittedName>
        <fullName evidence="1 2">Uncharacterized protein</fullName>
    </submittedName>
</protein>
<proteinExistence type="predicted"/>
<dbReference type="InParanoid" id="K7MSG6"/>
<dbReference type="PaxDb" id="3847-GLYMA18G31115.1"/>
<keyword evidence="3" id="KW-1185">Reference proteome</keyword>
<evidence type="ECO:0000313" key="1">
    <source>
        <dbReference type="EMBL" id="KRG99547.1"/>
    </source>
</evidence>
<dbReference type="Gramene" id="KRG99547">
    <property type="protein sequence ID" value="KRG99547"/>
    <property type="gene ID" value="GLYMA_18G153200"/>
</dbReference>
<reference evidence="2" key="2">
    <citation type="submission" date="2018-02" db="UniProtKB">
        <authorList>
            <consortium name="EnsemblPlants"/>
        </authorList>
    </citation>
    <scope>IDENTIFICATION</scope>
    <source>
        <strain evidence="2">Williams 82</strain>
    </source>
</reference>
<dbReference type="Proteomes" id="UP000008827">
    <property type="component" value="Chromosome 18"/>
</dbReference>
<dbReference type="HOGENOM" id="CLU_2487860_0_0_1"/>
<organism evidence="2">
    <name type="scientific">Glycine max</name>
    <name type="common">Soybean</name>
    <name type="synonym">Glycine hispida</name>
    <dbReference type="NCBI Taxonomy" id="3847"/>
    <lineage>
        <taxon>Eukaryota</taxon>
        <taxon>Viridiplantae</taxon>
        <taxon>Streptophyta</taxon>
        <taxon>Embryophyta</taxon>
        <taxon>Tracheophyta</taxon>
        <taxon>Spermatophyta</taxon>
        <taxon>Magnoliopsida</taxon>
        <taxon>eudicotyledons</taxon>
        <taxon>Gunneridae</taxon>
        <taxon>Pentapetalae</taxon>
        <taxon>rosids</taxon>
        <taxon>fabids</taxon>
        <taxon>Fabales</taxon>
        <taxon>Fabaceae</taxon>
        <taxon>Papilionoideae</taxon>
        <taxon>50 kb inversion clade</taxon>
        <taxon>NPAAA clade</taxon>
        <taxon>indigoferoid/millettioid clade</taxon>
        <taxon>Phaseoleae</taxon>
        <taxon>Glycine</taxon>
        <taxon>Glycine subgen. Soja</taxon>
    </lineage>
</organism>
<accession>K7MSG6</accession>